<dbReference type="Proteomes" id="UP000292052">
    <property type="component" value="Unassembled WGS sequence"/>
</dbReference>
<accession>A0A482VX59</accession>
<organism evidence="2 3">
    <name type="scientific">Asbolus verrucosus</name>
    <name type="common">Desert ironclad beetle</name>
    <dbReference type="NCBI Taxonomy" id="1661398"/>
    <lineage>
        <taxon>Eukaryota</taxon>
        <taxon>Metazoa</taxon>
        <taxon>Ecdysozoa</taxon>
        <taxon>Arthropoda</taxon>
        <taxon>Hexapoda</taxon>
        <taxon>Insecta</taxon>
        <taxon>Pterygota</taxon>
        <taxon>Neoptera</taxon>
        <taxon>Endopterygota</taxon>
        <taxon>Coleoptera</taxon>
        <taxon>Polyphaga</taxon>
        <taxon>Cucujiformia</taxon>
        <taxon>Tenebrionidae</taxon>
        <taxon>Pimeliinae</taxon>
        <taxon>Asbolus</taxon>
    </lineage>
</organism>
<sequence>MPASDQILPEDVLVERGVQGGVPEPVPVQVPGVVLLQGSGQVLQRLLLDDGHRLHLDAARDQGRIAVEESQGQAQARRPCQNTQVTGPGLSDNRCSFVCIGPRIQQSSTNNLWVHAH</sequence>
<feature type="region of interest" description="Disordered" evidence="1">
    <location>
        <begin position="69"/>
        <end position="88"/>
    </location>
</feature>
<dbReference type="EMBL" id="QDEB01053235">
    <property type="protein sequence ID" value="RZC37370.1"/>
    <property type="molecule type" value="Genomic_DNA"/>
</dbReference>
<evidence type="ECO:0000313" key="3">
    <source>
        <dbReference type="Proteomes" id="UP000292052"/>
    </source>
</evidence>
<protein>
    <submittedName>
        <fullName evidence="2">Uncharacterized protein</fullName>
    </submittedName>
</protein>
<gene>
    <name evidence="2" type="ORF">BDFB_008197</name>
</gene>
<dbReference type="AlphaFoldDB" id="A0A482VX59"/>
<evidence type="ECO:0000313" key="2">
    <source>
        <dbReference type="EMBL" id="RZC37370.1"/>
    </source>
</evidence>
<comment type="caution">
    <text evidence="2">The sequence shown here is derived from an EMBL/GenBank/DDBJ whole genome shotgun (WGS) entry which is preliminary data.</text>
</comment>
<feature type="compositionally biased region" description="Polar residues" evidence="1">
    <location>
        <begin position="70"/>
        <end position="86"/>
    </location>
</feature>
<evidence type="ECO:0000256" key="1">
    <source>
        <dbReference type="SAM" id="MobiDB-lite"/>
    </source>
</evidence>
<name>A0A482VX59_ASBVE</name>
<reference evidence="2 3" key="1">
    <citation type="submission" date="2017-03" db="EMBL/GenBank/DDBJ databases">
        <title>Genome of the blue death feigning beetle - Asbolus verrucosus.</title>
        <authorList>
            <person name="Rider S.D."/>
        </authorList>
    </citation>
    <scope>NUCLEOTIDE SEQUENCE [LARGE SCALE GENOMIC DNA]</scope>
    <source>
        <strain evidence="2">Butters</strain>
        <tissue evidence="2">Head and leg muscle</tissue>
    </source>
</reference>
<proteinExistence type="predicted"/>
<keyword evidence="3" id="KW-1185">Reference proteome</keyword>